<evidence type="ECO:0008006" key="4">
    <source>
        <dbReference type="Google" id="ProtNLM"/>
    </source>
</evidence>
<protein>
    <recommendedName>
        <fullName evidence="4">Ig-like domain-containing protein</fullName>
    </recommendedName>
</protein>
<proteinExistence type="predicted"/>
<dbReference type="RefSeq" id="WP_187684474.1">
    <property type="nucleotide sequence ID" value="NZ_AP023396.1"/>
</dbReference>
<evidence type="ECO:0000256" key="1">
    <source>
        <dbReference type="SAM" id="SignalP"/>
    </source>
</evidence>
<keyword evidence="3" id="KW-1185">Reference proteome</keyword>
<evidence type="ECO:0000313" key="2">
    <source>
        <dbReference type="EMBL" id="BCK57589.1"/>
    </source>
</evidence>
<name>A0A7G1KUF8_9NOCA</name>
<dbReference type="KEGG" id="nwl:NWFMUON74_53610"/>
<dbReference type="GeneID" id="80349797"/>
<reference evidence="2 3" key="1">
    <citation type="submission" date="2020-08" db="EMBL/GenBank/DDBJ databases">
        <title>Genome Sequencing of Nocardia wallacei strain FMUON74 and assembly.</title>
        <authorList>
            <person name="Toyokawa M."/>
            <person name="Uesaka K."/>
        </authorList>
    </citation>
    <scope>NUCLEOTIDE SEQUENCE [LARGE SCALE GENOMIC DNA]</scope>
    <source>
        <strain evidence="2 3">FMUON74</strain>
    </source>
</reference>
<evidence type="ECO:0000313" key="3">
    <source>
        <dbReference type="Proteomes" id="UP000516173"/>
    </source>
</evidence>
<sequence length="89" mass="9438">MRTKLLTGLPVALLLGSAVAVMVAPEAAAVPTYSCTAQGYDGQQLEPVVVEARNGVSQARLRARPEWRGQAQFETIRCTPTGGQSPADR</sequence>
<dbReference type="Proteomes" id="UP000516173">
    <property type="component" value="Chromosome"/>
</dbReference>
<gene>
    <name evidence="2" type="ORF">NWFMUON74_53610</name>
</gene>
<dbReference type="AlphaFoldDB" id="A0A7G1KUF8"/>
<feature type="signal peptide" evidence="1">
    <location>
        <begin position="1"/>
        <end position="20"/>
    </location>
</feature>
<organism evidence="2 3">
    <name type="scientific">Nocardia wallacei</name>
    <dbReference type="NCBI Taxonomy" id="480035"/>
    <lineage>
        <taxon>Bacteria</taxon>
        <taxon>Bacillati</taxon>
        <taxon>Actinomycetota</taxon>
        <taxon>Actinomycetes</taxon>
        <taxon>Mycobacteriales</taxon>
        <taxon>Nocardiaceae</taxon>
        <taxon>Nocardia</taxon>
    </lineage>
</organism>
<feature type="chain" id="PRO_5038493486" description="Ig-like domain-containing protein" evidence="1">
    <location>
        <begin position="21"/>
        <end position="89"/>
    </location>
</feature>
<keyword evidence="1" id="KW-0732">Signal</keyword>
<dbReference type="EMBL" id="AP023396">
    <property type="protein sequence ID" value="BCK57589.1"/>
    <property type="molecule type" value="Genomic_DNA"/>
</dbReference>
<accession>A0A7G1KUF8</accession>